<sequence length="158" mass="16768">MTRVFQIGLAIESLLNIAGAVPFVLYPDWCLSFAVAAADPKTGAPSVPPSSAVLWQFYGALVLALTVPLVQCIPDSDAAAEKRRIVFQTLIAGEVLLEAVLLWHAARPEPSGFTLTALLLSAVNLLPALSWHSFVVYVKPGLMQSGGEALAKSGKKKL</sequence>
<keyword evidence="2" id="KW-1185">Reference proteome</keyword>
<proteinExistence type="predicted"/>
<gene>
    <name evidence="1" type="ORF">F4820DRAFT_352660</name>
</gene>
<name>A0ACB9YX46_9PEZI</name>
<comment type="caution">
    <text evidence="1">The sequence shown here is derived from an EMBL/GenBank/DDBJ whole genome shotgun (WGS) entry which is preliminary data.</text>
</comment>
<protein>
    <submittedName>
        <fullName evidence="1">Uncharacterized protein</fullName>
    </submittedName>
</protein>
<organism evidence="1 2">
    <name type="scientific">Hypoxylon rubiginosum</name>
    <dbReference type="NCBI Taxonomy" id="110542"/>
    <lineage>
        <taxon>Eukaryota</taxon>
        <taxon>Fungi</taxon>
        <taxon>Dikarya</taxon>
        <taxon>Ascomycota</taxon>
        <taxon>Pezizomycotina</taxon>
        <taxon>Sordariomycetes</taxon>
        <taxon>Xylariomycetidae</taxon>
        <taxon>Xylariales</taxon>
        <taxon>Hypoxylaceae</taxon>
        <taxon>Hypoxylon</taxon>
    </lineage>
</organism>
<accession>A0ACB9YX46</accession>
<evidence type="ECO:0000313" key="2">
    <source>
        <dbReference type="Proteomes" id="UP001497700"/>
    </source>
</evidence>
<dbReference type="EMBL" id="MU393494">
    <property type="protein sequence ID" value="KAI4863929.1"/>
    <property type="molecule type" value="Genomic_DNA"/>
</dbReference>
<evidence type="ECO:0000313" key="1">
    <source>
        <dbReference type="EMBL" id="KAI4863929.1"/>
    </source>
</evidence>
<dbReference type="Proteomes" id="UP001497700">
    <property type="component" value="Unassembled WGS sequence"/>
</dbReference>
<reference evidence="1 2" key="1">
    <citation type="journal article" date="2022" name="New Phytol.">
        <title>Ecological generalism drives hyperdiversity of secondary metabolite gene clusters in xylarialean endophytes.</title>
        <authorList>
            <person name="Franco M.E.E."/>
            <person name="Wisecaver J.H."/>
            <person name="Arnold A.E."/>
            <person name="Ju Y.M."/>
            <person name="Slot J.C."/>
            <person name="Ahrendt S."/>
            <person name="Moore L.P."/>
            <person name="Eastman K.E."/>
            <person name="Scott K."/>
            <person name="Konkel Z."/>
            <person name="Mondo S.J."/>
            <person name="Kuo A."/>
            <person name="Hayes R.D."/>
            <person name="Haridas S."/>
            <person name="Andreopoulos B."/>
            <person name="Riley R."/>
            <person name="LaButti K."/>
            <person name="Pangilinan J."/>
            <person name="Lipzen A."/>
            <person name="Amirebrahimi M."/>
            <person name="Yan J."/>
            <person name="Adam C."/>
            <person name="Keymanesh K."/>
            <person name="Ng V."/>
            <person name="Louie K."/>
            <person name="Northen T."/>
            <person name="Drula E."/>
            <person name="Henrissat B."/>
            <person name="Hsieh H.M."/>
            <person name="Youens-Clark K."/>
            <person name="Lutzoni F."/>
            <person name="Miadlikowska J."/>
            <person name="Eastwood D.C."/>
            <person name="Hamelin R.C."/>
            <person name="Grigoriev I.V."/>
            <person name="U'Ren J.M."/>
        </authorList>
    </citation>
    <scope>NUCLEOTIDE SEQUENCE [LARGE SCALE GENOMIC DNA]</scope>
    <source>
        <strain evidence="1 2">CBS 119005</strain>
    </source>
</reference>